<evidence type="ECO:0000313" key="4">
    <source>
        <dbReference type="Proteomes" id="UP000223968"/>
    </source>
</evidence>
<proteinExistence type="predicted"/>
<evidence type="ECO:0000256" key="1">
    <source>
        <dbReference type="SAM" id="MobiDB-lite"/>
    </source>
</evidence>
<dbReference type="GO" id="GO:0004672">
    <property type="term" value="F:protein kinase activity"/>
    <property type="evidence" value="ECO:0007669"/>
    <property type="project" value="InterPro"/>
</dbReference>
<dbReference type="STRING" id="1447875.A0A2B7XJD1"/>
<dbReference type="Proteomes" id="UP000223968">
    <property type="component" value="Unassembled WGS sequence"/>
</dbReference>
<reference evidence="3 4" key="1">
    <citation type="submission" date="2017-10" db="EMBL/GenBank/DDBJ databases">
        <title>Comparative genomics in systemic dimorphic fungi from Ajellomycetaceae.</title>
        <authorList>
            <person name="Munoz J.F."/>
            <person name="Mcewen J.G."/>
            <person name="Clay O.K."/>
            <person name="Cuomo C.A."/>
        </authorList>
    </citation>
    <scope>NUCLEOTIDE SEQUENCE [LARGE SCALE GENOMIC DNA]</scope>
    <source>
        <strain evidence="3 4">UAMH5409</strain>
    </source>
</reference>
<dbReference type="AlphaFoldDB" id="A0A2B7XJD1"/>
<feature type="region of interest" description="Disordered" evidence="1">
    <location>
        <begin position="1"/>
        <end position="23"/>
    </location>
</feature>
<dbReference type="SMART" id="SM00220">
    <property type="entry name" value="S_TKc"/>
    <property type="match status" value="1"/>
</dbReference>
<accession>A0A2B7XJD1</accession>
<feature type="domain" description="Protein kinase" evidence="2">
    <location>
        <begin position="1"/>
        <end position="243"/>
    </location>
</feature>
<dbReference type="SUPFAM" id="SSF56112">
    <property type="entry name" value="Protein kinase-like (PK-like)"/>
    <property type="match status" value="1"/>
</dbReference>
<dbReference type="OrthoDB" id="1668230at2759"/>
<dbReference type="EMBL" id="PDNB01000095">
    <property type="protein sequence ID" value="PGH09030.1"/>
    <property type="molecule type" value="Genomic_DNA"/>
</dbReference>
<organism evidence="3 4">
    <name type="scientific">Helicocarpus griseus UAMH5409</name>
    <dbReference type="NCBI Taxonomy" id="1447875"/>
    <lineage>
        <taxon>Eukaryota</taxon>
        <taxon>Fungi</taxon>
        <taxon>Dikarya</taxon>
        <taxon>Ascomycota</taxon>
        <taxon>Pezizomycotina</taxon>
        <taxon>Eurotiomycetes</taxon>
        <taxon>Eurotiomycetidae</taxon>
        <taxon>Onygenales</taxon>
        <taxon>Ajellomycetaceae</taxon>
        <taxon>Helicocarpus</taxon>
    </lineage>
</organism>
<gene>
    <name evidence="3" type="ORF">AJ79_05759</name>
</gene>
<protein>
    <recommendedName>
        <fullName evidence="2">Protein kinase domain-containing protein</fullName>
    </recommendedName>
</protein>
<comment type="caution">
    <text evidence="3">The sequence shown here is derived from an EMBL/GenBank/DDBJ whole genome shotgun (WGS) entry which is preliminary data.</text>
</comment>
<evidence type="ECO:0000259" key="2">
    <source>
        <dbReference type="PROSITE" id="PS50011"/>
    </source>
</evidence>
<keyword evidence="4" id="KW-1185">Reference proteome</keyword>
<dbReference type="InterPro" id="IPR000719">
    <property type="entry name" value="Prot_kinase_dom"/>
</dbReference>
<evidence type="ECO:0000313" key="3">
    <source>
        <dbReference type="EMBL" id="PGH09030.1"/>
    </source>
</evidence>
<sequence>MPQTSIPTPRGSTPAASIQKSTIPNRPSITGAYGLVSQISPTRVRKIAKAIYQRLGTHNGIIHCFKVHDRSTELALAKQGNLEQYILTHPAAPSVERRRLWIQELAEAFGHVHERRVVPQDVALRNILVHNDSLKLCDFGDSVLLPLESDMACFSVGGGVTPQVEIARVGCVFYSVAVWRVFECHFDDGEGDDDDDGNGKVFSQTELLDVSTDGGVLFASAIEKCWGRGYASMEALRREVLDS</sequence>
<dbReference type="PROSITE" id="PS50011">
    <property type="entry name" value="PROTEIN_KINASE_DOM"/>
    <property type="match status" value="1"/>
</dbReference>
<dbReference type="InterPro" id="IPR011009">
    <property type="entry name" value="Kinase-like_dom_sf"/>
</dbReference>
<name>A0A2B7XJD1_9EURO</name>
<dbReference type="Gene3D" id="1.10.510.10">
    <property type="entry name" value="Transferase(Phosphotransferase) domain 1"/>
    <property type="match status" value="1"/>
</dbReference>
<dbReference type="GO" id="GO:0005524">
    <property type="term" value="F:ATP binding"/>
    <property type="evidence" value="ECO:0007669"/>
    <property type="project" value="InterPro"/>
</dbReference>
<dbReference type="Pfam" id="PF00069">
    <property type="entry name" value="Pkinase"/>
    <property type="match status" value="1"/>
</dbReference>